<dbReference type="EMBL" id="ML213508">
    <property type="protein sequence ID" value="TFK53092.1"/>
    <property type="molecule type" value="Genomic_DNA"/>
</dbReference>
<keyword evidence="3" id="KW-0949">S-adenosyl-L-methionine</keyword>
<protein>
    <submittedName>
        <fullName evidence="5">S-adenosyl-L-methionine-dependent methyltransferase</fullName>
    </submittedName>
</protein>
<reference evidence="5 6" key="1">
    <citation type="journal article" date="2019" name="Nat. Ecol. Evol.">
        <title>Megaphylogeny resolves global patterns of mushroom evolution.</title>
        <authorList>
            <person name="Varga T."/>
            <person name="Krizsan K."/>
            <person name="Foldi C."/>
            <person name="Dima B."/>
            <person name="Sanchez-Garcia M."/>
            <person name="Sanchez-Ramirez S."/>
            <person name="Szollosi G.J."/>
            <person name="Szarkandi J.G."/>
            <person name="Papp V."/>
            <person name="Albert L."/>
            <person name="Andreopoulos W."/>
            <person name="Angelini C."/>
            <person name="Antonin V."/>
            <person name="Barry K.W."/>
            <person name="Bougher N.L."/>
            <person name="Buchanan P."/>
            <person name="Buyck B."/>
            <person name="Bense V."/>
            <person name="Catcheside P."/>
            <person name="Chovatia M."/>
            <person name="Cooper J."/>
            <person name="Damon W."/>
            <person name="Desjardin D."/>
            <person name="Finy P."/>
            <person name="Geml J."/>
            <person name="Haridas S."/>
            <person name="Hughes K."/>
            <person name="Justo A."/>
            <person name="Karasinski D."/>
            <person name="Kautmanova I."/>
            <person name="Kiss B."/>
            <person name="Kocsube S."/>
            <person name="Kotiranta H."/>
            <person name="LaButti K.M."/>
            <person name="Lechner B.E."/>
            <person name="Liimatainen K."/>
            <person name="Lipzen A."/>
            <person name="Lukacs Z."/>
            <person name="Mihaltcheva S."/>
            <person name="Morgado L.N."/>
            <person name="Niskanen T."/>
            <person name="Noordeloos M.E."/>
            <person name="Ohm R.A."/>
            <person name="Ortiz-Santana B."/>
            <person name="Ovrebo C."/>
            <person name="Racz N."/>
            <person name="Riley R."/>
            <person name="Savchenko A."/>
            <person name="Shiryaev A."/>
            <person name="Soop K."/>
            <person name="Spirin V."/>
            <person name="Szebenyi C."/>
            <person name="Tomsovsky M."/>
            <person name="Tulloss R.E."/>
            <person name="Uehling J."/>
            <person name="Grigoriev I.V."/>
            <person name="Vagvolgyi C."/>
            <person name="Papp T."/>
            <person name="Martin F.M."/>
            <person name="Miettinen O."/>
            <person name="Hibbett D.S."/>
            <person name="Nagy L.G."/>
        </authorList>
    </citation>
    <scope>NUCLEOTIDE SEQUENCE [LARGE SCALE GENOMIC DNA]</scope>
    <source>
        <strain evidence="5 6">OMC1185</strain>
    </source>
</reference>
<feature type="domain" description="O-methyltransferase C-terminal" evidence="4">
    <location>
        <begin position="227"/>
        <end position="374"/>
    </location>
</feature>
<dbReference type="Gene3D" id="1.10.10.10">
    <property type="entry name" value="Winged helix-like DNA-binding domain superfamily/Winged helix DNA-binding domain"/>
    <property type="match status" value="1"/>
</dbReference>
<dbReference type="SUPFAM" id="SSF53335">
    <property type="entry name" value="S-adenosyl-L-methionine-dependent methyltransferases"/>
    <property type="match status" value="1"/>
</dbReference>
<evidence type="ECO:0000256" key="1">
    <source>
        <dbReference type="ARBA" id="ARBA00022603"/>
    </source>
</evidence>
<name>A0A5C3N778_9AGAM</name>
<dbReference type="Proteomes" id="UP000305948">
    <property type="component" value="Unassembled WGS sequence"/>
</dbReference>
<dbReference type="GO" id="GO:0032259">
    <property type="term" value="P:methylation"/>
    <property type="evidence" value="ECO:0007669"/>
    <property type="project" value="UniProtKB-KW"/>
</dbReference>
<evidence type="ECO:0000259" key="4">
    <source>
        <dbReference type="Pfam" id="PF00891"/>
    </source>
</evidence>
<keyword evidence="2 5" id="KW-0808">Transferase</keyword>
<dbReference type="OrthoDB" id="1606438at2759"/>
<dbReference type="InterPro" id="IPR001077">
    <property type="entry name" value="COMT_C"/>
</dbReference>
<keyword evidence="1 5" id="KW-0489">Methyltransferase</keyword>
<dbReference type="InterPro" id="IPR036388">
    <property type="entry name" value="WH-like_DNA-bd_sf"/>
</dbReference>
<evidence type="ECO:0000256" key="2">
    <source>
        <dbReference type="ARBA" id="ARBA00022679"/>
    </source>
</evidence>
<dbReference type="Pfam" id="PF00891">
    <property type="entry name" value="Methyltransf_2"/>
    <property type="match status" value="1"/>
</dbReference>
<dbReference type="PANTHER" id="PTHR43712:SF2">
    <property type="entry name" value="O-METHYLTRANSFERASE CICE"/>
    <property type="match status" value="1"/>
</dbReference>
<dbReference type="PROSITE" id="PS51683">
    <property type="entry name" value="SAM_OMT_II"/>
    <property type="match status" value="1"/>
</dbReference>
<sequence>MSTTSEISCLLETLTSSIDAFRAELTNQQLPEPSLCTSKPHPIDDPSYVPSPRMYEARRLAVSSLNQLKLLLESPVDAALGISMRSAEIQSVRLAAEIHLPEVLDTASDTEEGEHIEAIAEKTETDERKLEGIVRFLVKTGWFRETKAGYFANNRRSHTLRTGQPGYLVFRNFNDYCYNVHGKLTEAMTHPDKSFRMARDLTRTAWNLHIGKDMPFFGPNGWTEKYPEEAQKFALGMGAMGAASDRGVIQDFLWADVAKDKDAVIDVGGGQGTLSCSLAAAYPEIKSFVVQDLPAVRQPAESYIASKGLSDRVKFEEQDFFQANRRKGTGNYVFILQKVLHDWSEEDGAEILRRIAECLADSKSTLLIIDPLLSPATFSAEGPSARDSLATLEGANHYQPAPPPPFIPQDAGDNWLIPHTVSICLIAIYNASEHTHSSMAGMLEAAGMQIKKVTATRGYVQVTEVELLG</sequence>
<proteinExistence type="predicted"/>
<dbReference type="AlphaFoldDB" id="A0A5C3N778"/>
<gene>
    <name evidence="5" type="ORF">OE88DRAFT_1339550</name>
</gene>
<evidence type="ECO:0000256" key="3">
    <source>
        <dbReference type="ARBA" id="ARBA00022691"/>
    </source>
</evidence>
<dbReference type="PANTHER" id="PTHR43712">
    <property type="entry name" value="PUTATIVE (AFU_ORTHOLOGUE AFUA_4G14580)-RELATED"/>
    <property type="match status" value="1"/>
</dbReference>
<dbReference type="GO" id="GO:0008171">
    <property type="term" value="F:O-methyltransferase activity"/>
    <property type="evidence" value="ECO:0007669"/>
    <property type="project" value="InterPro"/>
</dbReference>
<dbReference type="InterPro" id="IPR029063">
    <property type="entry name" value="SAM-dependent_MTases_sf"/>
</dbReference>
<dbReference type="InterPro" id="IPR016461">
    <property type="entry name" value="COMT-like"/>
</dbReference>
<keyword evidence="6" id="KW-1185">Reference proteome</keyword>
<dbReference type="Gene3D" id="3.40.50.150">
    <property type="entry name" value="Vaccinia Virus protein VP39"/>
    <property type="match status" value="1"/>
</dbReference>
<organism evidence="5 6">
    <name type="scientific">Heliocybe sulcata</name>
    <dbReference type="NCBI Taxonomy" id="5364"/>
    <lineage>
        <taxon>Eukaryota</taxon>
        <taxon>Fungi</taxon>
        <taxon>Dikarya</taxon>
        <taxon>Basidiomycota</taxon>
        <taxon>Agaricomycotina</taxon>
        <taxon>Agaricomycetes</taxon>
        <taxon>Gloeophyllales</taxon>
        <taxon>Gloeophyllaceae</taxon>
        <taxon>Heliocybe</taxon>
    </lineage>
</organism>
<dbReference type="InterPro" id="IPR036390">
    <property type="entry name" value="WH_DNA-bd_sf"/>
</dbReference>
<evidence type="ECO:0000313" key="6">
    <source>
        <dbReference type="Proteomes" id="UP000305948"/>
    </source>
</evidence>
<accession>A0A5C3N778</accession>
<evidence type="ECO:0000313" key="5">
    <source>
        <dbReference type="EMBL" id="TFK53092.1"/>
    </source>
</evidence>
<dbReference type="STRING" id="5364.A0A5C3N778"/>
<dbReference type="SUPFAM" id="SSF46785">
    <property type="entry name" value="Winged helix' DNA-binding domain"/>
    <property type="match status" value="1"/>
</dbReference>